<evidence type="ECO:0000256" key="2">
    <source>
        <dbReference type="ARBA" id="ARBA00007400"/>
    </source>
</evidence>
<feature type="transmembrane region" description="Helical" evidence="3">
    <location>
        <begin position="159"/>
        <end position="182"/>
    </location>
</feature>
<feature type="transmembrane region" description="Helical" evidence="3">
    <location>
        <begin position="251"/>
        <end position="268"/>
    </location>
</feature>
<reference evidence="5 6" key="1">
    <citation type="submission" date="2019-10" db="EMBL/GenBank/DDBJ databases">
        <authorList>
            <person name="Karimi E."/>
        </authorList>
    </citation>
    <scope>NUCLEOTIDE SEQUENCE [LARGE SCALE GENOMIC DNA]</scope>
    <source>
        <strain evidence="5">Exiguobacterium sp. 9Y</strain>
    </source>
</reference>
<dbReference type="Pfam" id="PF01757">
    <property type="entry name" value="Acyl_transf_3"/>
    <property type="match status" value="1"/>
</dbReference>
<feature type="transmembrane region" description="Helical" evidence="3">
    <location>
        <begin position="203"/>
        <end position="221"/>
    </location>
</feature>
<feature type="transmembrane region" description="Helical" evidence="3">
    <location>
        <begin position="110"/>
        <end position="129"/>
    </location>
</feature>
<keyword evidence="5" id="KW-0808">Transferase</keyword>
<dbReference type="PANTHER" id="PTHR37312:SF1">
    <property type="entry name" value="MEMBRANE-BOUND ACYLTRANSFERASE YKRP-RELATED"/>
    <property type="match status" value="1"/>
</dbReference>
<evidence type="ECO:0000313" key="5">
    <source>
        <dbReference type="EMBL" id="VWX38359.1"/>
    </source>
</evidence>
<evidence type="ECO:0000259" key="4">
    <source>
        <dbReference type="Pfam" id="PF01757"/>
    </source>
</evidence>
<comment type="similarity">
    <text evidence="2">Belongs to the acyltransferase 3 family.</text>
</comment>
<dbReference type="EMBL" id="CABWKQ010000032">
    <property type="protein sequence ID" value="VWX38359.1"/>
    <property type="molecule type" value="Genomic_DNA"/>
</dbReference>
<dbReference type="RefSeq" id="WP_029332334.1">
    <property type="nucleotide sequence ID" value="NZ_LR732312.1"/>
</dbReference>
<keyword evidence="5" id="KW-0012">Acyltransferase</keyword>
<feature type="transmembrane region" description="Helical" evidence="3">
    <location>
        <begin position="81"/>
        <end position="98"/>
    </location>
</feature>
<feature type="transmembrane region" description="Helical" evidence="3">
    <location>
        <begin position="280"/>
        <end position="298"/>
    </location>
</feature>
<gene>
    <name evidence="5" type="ORF">EXIGUO9Y_380120</name>
</gene>
<dbReference type="PANTHER" id="PTHR37312">
    <property type="entry name" value="MEMBRANE-BOUND ACYLTRANSFERASE YKRP-RELATED"/>
    <property type="match status" value="1"/>
</dbReference>
<evidence type="ECO:0000256" key="1">
    <source>
        <dbReference type="ARBA" id="ARBA00004370"/>
    </source>
</evidence>
<protein>
    <submittedName>
        <fullName evidence="5">Acyltransferase</fullName>
    </submittedName>
</protein>
<feature type="transmembrane region" description="Helical" evidence="3">
    <location>
        <begin position="310"/>
        <end position="328"/>
    </location>
</feature>
<keyword evidence="3" id="KW-1133">Transmembrane helix</keyword>
<feature type="transmembrane region" description="Helical" evidence="3">
    <location>
        <begin position="48"/>
        <end position="69"/>
    </location>
</feature>
<dbReference type="AlphaFoldDB" id="A0A653IHW0"/>
<dbReference type="Proteomes" id="UP000439752">
    <property type="component" value="Unassembled WGS sequence"/>
</dbReference>
<name>A0A653IHW0_9BACL</name>
<dbReference type="InterPro" id="IPR002656">
    <property type="entry name" value="Acyl_transf_3_dom"/>
</dbReference>
<feature type="domain" description="Acyltransferase 3" evidence="4">
    <location>
        <begin position="15"/>
        <end position="328"/>
    </location>
</feature>
<proteinExistence type="inferred from homology"/>
<evidence type="ECO:0000313" key="6">
    <source>
        <dbReference type="Proteomes" id="UP000439752"/>
    </source>
</evidence>
<keyword evidence="6" id="KW-1185">Reference proteome</keyword>
<sequence length="353" mass="40132">MTVAPKPIPVPAYDHWLGNYKVLLIFTVVFGHLIETFRNLDGNDSVQIAYNVIYLLHMPAFIFMSGYFFKQVRPKRIISFVVLYFIWQSIHEVYLAYANDKTLEGLIDGLLHPLVPSWTLWYLLGIIIWQIVTPGFLILRFPLLISVAVALLINADPGAITNFLSLQKVISFYPFFLMGYLVKERGWLANDGFRDRLTGPAGRLVGLVVSLTIAIFMAIWTKNGFDTAWLFYRDTYGEFEVSLLKGAATQLFLYAVSTVMIFSVLLIVPRRSFGERFDEIGIQTLAIYLLHSFIVRLFRDSLPPAIAESPFLLIGLGLLLATVLVFVLSSRPVVRILRPLLSPNVNWLFKKTS</sequence>
<dbReference type="GO" id="GO:0016747">
    <property type="term" value="F:acyltransferase activity, transferring groups other than amino-acyl groups"/>
    <property type="evidence" value="ECO:0007669"/>
    <property type="project" value="InterPro"/>
</dbReference>
<keyword evidence="3" id="KW-0472">Membrane</keyword>
<evidence type="ECO:0000256" key="3">
    <source>
        <dbReference type="SAM" id="Phobius"/>
    </source>
</evidence>
<dbReference type="InterPro" id="IPR052734">
    <property type="entry name" value="Nod_factor_acetyltransferase"/>
</dbReference>
<accession>A0A653IHW0</accession>
<organism evidence="5 6">
    <name type="scientific">Exiguobacterium oxidotolerans</name>
    <dbReference type="NCBI Taxonomy" id="223958"/>
    <lineage>
        <taxon>Bacteria</taxon>
        <taxon>Bacillati</taxon>
        <taxon>Bacillota</taxon>
        <taxon>Bacilli</taxon>
        <taxon>Bacillales</taxon>
        <taxon>Bacillales Family XII. Incertae Sedis</taxon>
        <taxon>Exiguobacterium</taxon>
    </lineage>
</organism>
<feature type="transmembrane region" description="Helical" evidence="3">
    <location>
        <begin position="136"/>
        <end position="153"/>
    </location>
</feature>
<keyword evidence="3" id="KW-0812">Transmembrane</keyword>
<comment type="subcellular location">
    <subcellularLocation>
        <location evidence="1">Membrane</location>
    </subcellularLocation>
</comment>